<dbReference type="InterPro" id="IPR004282">
    <property type="entry name" value="CemA"/>
</dbReference>
<dbReference type="PANTHER" id="PTHR33650">
    <property type="entry name" value="CHLOROPLAST ENVELOPE MEMBRANE PROTEIN-RELATED"/>
    <property type="match status" value="1"/>
</dbReference>
<evidence type="ECO:0000256" key="3">
    <source>
        <dbReference type="ARBA" id="ARBA00022692"/>
    </source>
</evidence>
<reference evidence="9 10" key="1">
    <citation type="journal article" date="2021" name="Hortic Res">
        <title>Chromosome-scale assembly of the Dendrobium chrysotoxum genome enhances the understanding of orchid evolution.</title>
        <authorList>
            <person name="Zhang Y."/>
            <person name="Zhang G.Q."/>
            <person name="Zhang D."/>
            <person name="Liu X.D."/>
            <person name="Xu X.Y."/>
            <person name="Sun W.H."/>
            <person name="Yu X."/>
            <person name="Zhu X."/>
            <person name="Wang Z.W."/>
            <person name="Zhao X."/>
            <person name="Zhong W.Y."/>
            <person name="Chen H."/>
            <person name="Yin W.L."/>
            <person name="Huang T."/>
            <person name="Niu S.C."/>
            <person name="Liu Z.J."/>
        </authorList>
    </citation>
    <scope>NUCLEOTIDE SEQUENCE [LARGE SCALE GENOMIC DNA]</scope>
    <source>
        <strain evidence="9">Lindl</strain>
    </source>
</reference>
<keyword evidence="7" id="KW-0472">Membrane</keyword>
<evidence type="ECO:0000256" key="8">
    <source>
        <dbReference type="ARBA" id="ARBA00043980"/>
    </source>
</evidence>
<keyword evidence="2" id="KW-0813">Transport</keyword>
<evidence type="ECO:0000313" key="9">
    <source>
        <dbReference type="EMBL" id="KAH0439855.1"/>
    </source>
</evidence>
<dbReference type="GO" id="GO:1902600">
    <property type="term" value="P:proton transmembrane transport"/>
    <property type="evidence" value="ECO:0007669"/>
    <property type="project" value="UniProtKB-KW"/>
</dbReference>
<evidence type="ECO:0000256" key="5">
    <source>
        <dbReference type="ARBA" id="ARBA00022989"/>
    </source>
</evidence>
<dbReference type="EMBL" id="JAGFBR010000647">
    <property type="protein sequence ID" value="KAH0439855.1"/>
    <property type="molecule type" value="Genomic_DNA"/>
</dbReference>
<evidence type="ECO:0000256" key="6">
    <source>
        <dbReference type="ARBA" id="ARBA00023065"/>
    </source>
</evidence>
<proteinExistence type="inferred from homology"/>
<dbReference type="Proteomes" id="UP000775213">
    <property type="component" value="Unassembled WGS sequence"/>
</dbReference>
<keyword evidence="3" id="KW-0812">Transmembrane</keyword>
<keyword evidence="6" id="KW-0406">Ion transport</keyword>
<organism evidence="9 10">
    <name type="scientific">Dendrobium chrysotoxum</name>
    <name type="common">Orchid</name>
    <dbReference type="NCBI Taxonomy" id="161865"/>
    <lineage>
        <taxon>Eukaryota</taxon>
        <taxon>Viridiplantae</taxon>
        <taxon>Streptophyta</taxon>
        <taxon>Embryophyta</taxon>
        <taxon>Tracheophyta</taxon>
        <taxon>Spermatophyta</taxon>
        <taxon>Magnoliopsida</taxon>
        <taxon>Liliopsida</taxon>
        <taxon>Asparagales</taxon>
        <taxon>Orchidaceae</taxon>
        <taxon>Epidendroideae</taxon>
        <taxon>Malaxideae</taxon>
        <taxon>Dendrobiinae</taxon>
        <taxon>Dendrobium</taxon>
    </lineage>
</organism>
<protein>
    <submittedName>
        <fullName evidence="9">Uncharacterized protein</fullName>
    </submittedName>
</protein>
<evidence type="ECO:0000256" key="7">
    <source>
        <dbReference type="ARBA" id="ARBA00023136"/>
    </source>
</evidence>
<keyword evidence="5" id="KW-1133">Transmembrane helix</keyword>
<dbReference type="Pfam" id="PF03040">
    <property type="entry name" value="CemA"/>
    <property type="match status" value="1"/>
</dbReference>
<keyword evidence="10" id="KW-1185">Reference proteome</keyword>
<sequence length="89" mass="10567">MNLFPYHFAFLYKSNLFRYSKWLGNEELFIRILGFRNFSITSVIQSKLFRFWIGFHSTHGWELMIGSIYNDFGLAQNDQIISGLVSTFQ</sequence>
<evidence type="ECO:0000256" key="2">
    <source>
        <dbReference type="ARBA" id="ARBA00022448"/>
    </source>
</evidence>
<evidence type="ECO:0000256" key="1">
    <source>
        <dbReference type="ARBA" id="ARBA00004141"/>
    </source>
</evidence>
<evidence type="ECO:0000313" key="10">
    <source>
        <dbReference type="Proteomes" id="UP000775213"/>
    </source>
</evidence>
<keyword evidence="4" id="KW-0375">Hydrogen ion transport</keyword>
<name>A0AAV7FP94_DENCH</name>
<gene>
    <name evidence="9" type="ORF">IEQ34_025799</name>
</gene>
<accession>A0AAV7FP94</accession>
<comment type="subcellular location">
    <subcellularLocation>
        <location evidence="1">Membrane</location>
        <topology evidence="1">Multi-pass membrane protein</topology>
    </subcellularLocation>
</comment>
<dbReference type="GO" id="GO:0016020">
    <property type="term" value="C:membrane"/>
    <property type="evidence" value="ECO:0007669"/>
    <property type="project" value="UniProtKB-SubCell"/>
</dbReference>
<dbReference type="PANTHER" id="PTHR33650:SF2">
    <property type="entry name" value="CHLOROPLAST ENVELOPE MEMBRANE PROTEIN"/>
    <property type="match status" value="1"/>
</dbReference>
<comment type="similarity">
    <text evidence="8">Belongs to the CemA family.</text>
</comment>
<comment type="caution">
    <text evidence="9">The sequence shown here is derived from an EMBL/GenBank/DDBJ whole genome shotgun (WGS) entry which is preliminary data.</text>
</comment>
<dbReference type="AlphaFoldDB" id="A0AAV7FP94"/>
<evidence type="ECO:0000256" key="4">
    <source>
        <dbReference type="ARBA" id="ARBA00022781"/>
    </source>
</evidence>